<accession>A0A0A9TFX6</accession>
<proteinExistence type="predicted"/>
<sequence length="35" mass="4033">MHPDSAYMLTIAFPTTFTGARPNFMQWAWICLPES</sequence>
<protein>
    <submittedName>
        <fullName evidence="1">Uncharacterized protein</fullName>
    </submittedName>
</protein>
<evidence type="ECO:0000313" key="1">
    <source>
        <dbReference type="EMBL" id="JAD60908.1"/>
    </source>
</evidence>
<organism evidence="1">
    <name type="scientific">Arundo donax</name>
    <name type="common">Giant reed</name>
    <name type="synonym">Donax arundinaceus</name>
    <dbReference type="NCBI Taxonomy" id="35708"/>
    <lineage>
        <taxon>Eukaryota</taxon>
        <taxon>Viridiplantae</taxon>
        <taxon>Streptophyta</taxon>
        <taxon>Embryophyta</taxon>
        <taxon>Tracheophyta</taxon>
        <taxon>Spermatophyta</taxon>
        <taxon>Magnoliopsida</taxon>
        <taxon>Liliopsida</taxon>
        <taxon>Poales</taxon>
        <taxon>Poaceae</taxon>
        <taxon>PACMAD clade</taxon>
        <taxon>Arundinoideae</taxon>
        <taxon>Arundineae</taxon>
        <taxon>Arundo</taxon>
    </lineage>
</organism>
<reference evidence="1" key="2">
    <citation type="journal article" date="2015" name="Data Brief">
        <title>Shoot transcriptome of the giant reed, Arundo donax.</title>
        <authorList>
            <person name="Barrero R.A."/>
            <person name="Guerrero F.D."/>
            <person name="Moolhuijzen P."/>
            <person name="Goolsby J.A."/>
            <person name="Tidwell J."/>
            <person name="Bellgard S.E."/>
            <person name="Bellgard M.I."/>
        </authorList>
    </citation>
    <scope>NUCLEOTIDE SEQUENCE</scope>
    <source>
        <tissue evidence="1">Shoot tissue taken approximately 20 cm above the soil surface</tissue>
    </source>
</reference>
<dbReference type="EMBL" id="GBRH01236987">
    <property type="protein sequence ID" value="JAD60908.1"/>
    <property type="molecule type" value="Transcribed_RNA"/>
</dbReference>
<reference evidence="1" key="1">
    <citation type="submission" date="2014-09" db="EMBL/GenBank/DDBJ databases">
        <authorList>
            <person name="Magalhaes I.L.F."/>
            <person name="Oliveira U."/>
            <person name="Santos F.R."/>
            <person name="Vidigal T.H.D.A."/>
            <person name="Brescovit A.D."/>
            <person name="Santos A.J."/>
        </authorList>
    </citation>
    <scope>NUCLEOTIDE SEQUENCE</scope>
    <source>
        <tissue evidence="1">Shoot tissue taken approximately 20 cm above the soil surface</tissue>
    </source>
</reference>
<dbReference type="AlphaFoldDB" id="A0A0A9TFX6"/>
<name>A0A0A9TFX6_ARUDO</name>